<dbReference type="InterPro" id="IPR022385">
    <property type="entry name" value="Rhs_assc_core"/>
</dbReference>
<feature type="transmembrane region" description="Helical" evidence="2">
    <location>
        <begin position="1461"/>
        <end position="1488"/>
    </location>
</feature>
<feature type="domain" description="Teneurin-like YD-shell" evidence="3">
    <location>
        <begin position="1131"/>
        <end position="1449"/>
    </location>
</feature>
<dbReference type="KEGG" id="sbf:JCM31447_14730"/>
<sequence length="1687" mass="192912">MRAGITKKTLSIFCIFIMFIQTYQTTYGYSLVISQEKTLDKSTNKDLENSANVPLLNKSDDKIRNKISNDNKYNLDNASAKKRTKRDLNSSSSANKLLSDAYNFKDLTQQVDPRTGAFSVSYKIVDVSGVSIEDPAFPLQINYNSLSQSDTFGIGKGWTWNLTRYDVQSETLYLSSGGSYKLQYGSENILQYYKLKDVKVTKDENVIIINYKDGREEIIEKVYGNLVKMTNAEGFSVEFFYHDNIKLQSIEYNSIFNKEHPKRVEVFYLNDSVSIKHFDGRGNEAETLLNFKSEPFGTLKEIQNPVNQIISFKYSSMLLQNREHILLSHIKYPSQFEYAIEYLDNGLKTLIPGISVPAVSRISTINFPGVKDGNINHVCYRFSSENNYLGYGVAKFIENADALFSTANTYEYTSTEKRKHPRGHLKINRTYNHFHMLISESIFLNNELQQRKEYKYLPWQDRDFNNLETAYHLPIETVVIYYDGKGQSRKEITKNTYDDYGNLITSINSSGLVKNYKYLAAAETFNNIPHLIEREVTSSIYEKKSTVVEYHYETVQLENGKKYQRAIKVINKFSSSVCDVNSSDCGTIYKTQINSYSTTNQNGINKNIISLPMNSITTAIFDGKEKSASISYKYDINNRRNSIYKNHIVTDNADELDYIATEYVIYNANSKKVVKEKKLESSHEISYHYDKIGRLTKETVGLKTATPRTTSYKYTMNSPLKGQSTLLTTWENGHKTKVIYDSMGREIEKWSQNEGQNNFVKIVSYKYDMASQKEEEILYNIDANGSLYNLRMSYKYDIYNRNILIKLPDGSRKYITYDDANNTQTRYTLSATKVSSPINITLFNNNQQPISSKILLSDNKIHTQSFNYFDGFGNLIESQDVNGVSIKYIYNAVGNKVTEIYNNKKIIYYSYDALFKDKIIEKSIVINNGTKYVIGKRKYNTRGQLVAEIDPEGRAISYIYNSASKIIKQINRDGQIIHFKYDDLNRLIEKSVEGMTNLKTLYTYDTKTSLVRQMLDDSGMTQYHYYANGKQKSIVYPNNTEVLYKYDLQGKLVFIKDILGNKIFTNYNKITGKKESITYQRIDNDKVFSEKYHYDEFGRMDSKLLPNDTLVEYTYDTVGNLIYLKYLNNLDEVILSYSYEYYKDSNIKSKKRKEGQNKSSIEQYKYDDMNNLLQYICSGQLCPKDQNGHVIISEDYTFDDLNNIKTVARKFIENFENITTYFYSEENKNKLKSYVNENSLSGNTMSQEFVYDANGNIIKDDNGNRLSYNAFNRLIAFENSDLKSEYIYNGEGNLVAQTNNNSPKVQFYYHDNKMINEISDNKSNSYFVDGNNLIAKMTHGNEELFYLTDHAKSIIKIQQGQNLLDISYSYTPYGYQSNNSISDFANMKSINEIGFNGDRSDSVTGYQFLGKGYRAYNPVLGRFMQYDNNQSPYEKGGINGYIFAANNPIMKFDPSGENPEVYFGIGLTISFLGIMLSLFTFGTTLAALPSIITATVAANLAFESSVFAISLAATSTSIAGSVYNKFARDAAAEGKKDAQEQYLKISSNLTWASIGLGLGSSAISLPKTVLSAKEMLKNSSHFEKTKFISQNVLGTTSDITGITSLAYKDEAFRERANGNSEGFEYNINKAINFGLISLGTGVFAFGFDLSSFAKKQYKDFVNPKKQQDEEKLSLIKHDSLDLEFKSL</sequence>
<feature type="transmembrane region" description="Helical" evidence="2">
    <location>
        <begin position="1500"/>
        <end position="1523"/>
    </location>
</feature>
<dbReference type="OrthoDB" id="5290774at2"/>
<keyword evidence="2" id="KW-0472">Membrane</keyword>
<dbReference type="NCBIfam" id="TIGR03696">
    <property type="entry name" value="Rhs_assc_core"/>
    <property type="match status" value="1"/>
</dbReference>
<name>A0A4P2VME1_FLUSA</name>
<dbReference type="Proteomes" id="UP000291236">
    <property type="component" value="Chromosome"/>
</dbReference>
<reference evidence="4 5" key="1">
    <citation type="submission" date="2018-12" db="EMBL/GenBank/DDBJ databases">
        <title>Rubrispira sanarue gen. nov., sp., nov., a member of the order Silvanigrellales, isolated from a brackish lake in Hamamatsu Japan.</title>
        <authorList>
            <person name="Maejima Y."/>
            <person name="Iino T."/>
            <person name="Muraguchi Y."/>
            <person name="Fukuda K."/>
            <person name="Nojiri H."/>
            <person name="Ohkuma M."/>
            <person name="Moriuchi R."/>
            <person name="Dohra H."/>
            <person name="Kimbara K."/>
            <person name="Shintani M."/>
        </authorList>
    </citation>
    <scope>NUCLEOTIDE SEQUENCE [LARGE SCALE GENOMIC DNA]</scope>
    <source>
        <strain evidence="4 5">RF1110005</strain>
    </source>
</reference>
<dbReference type="NCBIfam" id="TIGR01643">
    <property type="entry name" value="YD_repeat_2x"/>
    <property type="match status" value="2"/>
</dbReference>
<evidence type="ECO:0000313" key="4">
    <source>
        <dbReference type="EMBL" id="BBH53030.1"/>
    </source>
</evidence>
<keyword evidence="2" id="KW-1133">Transmembrane helix</keyword>
<dbReference type="InterPro" id="IPR006530">
    <property type="entry name" value="YD"/>
</dbReference>
<protein>
    <recommendedName>
        <fullName evidence="3">Teneurin-like YD-shell domain-containing protein</fullName>
    </recommendedName>
</protein>
<evidence type="ECO:0000313" key="5">
    <source>
        <dbReference type="Proteomes" id="UP000291236"/>
    </source>
</evidence>
<gene>
    <name evidence="4" type="ORF">JCM31447_14730</name>
</gene>
<dbReference type="Pfam" id="PF25023">
    <property type="entry name" value="TEN_YD-shell"/>
    <property type="match status" value="1"/>
</dbReference>
<dbReference type="InterPro" id="IPR056823">
    <property type="entry name" value="TEN-like_YD-shell"/>
</dbReference>
<dbReference type="PANTHER" id="PTHR32305">
    <property type="match status" value="1"/>
</dbReference>
<accession>A0A4P2VME1</accession>
<dbReference type="EMBL" id="AP019368">
    <property type="protein sequence ID" value="BBH53030.1"/>
    <property type="molecule type" value="Genomic_DNA"/>
</dbReference>
<organism evidence="4 5">
    <name type="scientific">Fluviispira sanaruensis</name>
    <dbReference type="NCBI Taxonomy" id="2493639"/>
    <lineage>
        <taxon>Bacteria</taxon>
        <taxon>Pseudomonadati</taxon>
        <taxon>Bdellovibrionota</taxon>
        <taxon>Oligoflexia</taxon>
        <taxon>Silvanigrellales</taxon>
        <taxon>Silvanigrellaceae</taxon>
        <taxon>Fluviispira</taxon>
    </lineage>
</organism>
<keyword evidence="1" id="KW-0677">Repeat</keyword>
<dbReference type="Gene3D" id="2.180.10.10">
    <property type="entry name" value="RHS repeat-associated core"/>
    <property type="match status" value="2"/>
</dbReference>
<evidence type="ECO:0000256" key="1">
    <source>
        <dbReference type="ARBA" id="ARBA00022737"/>
    </source>
</evidence>
<dbReference type="PANTHER" id="PTHR32305:SF15">
    <property type="entry name" value="PROTEIN RHSA-RELATED"/>
    <property type="match status" value="1"/>
</dbReference>
<feature type="transmembrane region" description="Helical" evidence="2">
    <location>
        <begin position="1630"/>
        <end position="1649"/>
    </location>
</feature>
<proteinExistence type="predicted"/>
<evidence type="ECO:0000256" key="2">
    <source>
        <dbReference type="SAM" id="Phobius"/>
    </source>
</evidence>
<dbReference type="InterPro" id="IPR050708">
    <property type="entry name" value="T6SS_VgrG/RHS"/>
</dbReference>
<evidence type="ECO:0000259" key="3">
    <source>
        <dbReference type="Pfam" id="PF25023"/>
    </source>
</evidence>
<keyword evidence="2" id="KW-0812">Transmembrane</keyword>
<keyword evidence="5" id="KW-1185">Reference proteome</keyword>